<evidence type="ECO:0000313" key="2">
    <source>
        <dbReference type="Proteomes" id="UP000507470"/>
    </source>
</evidence>
<dbReference type="EMBL" id="CACVKT020000198">
    <property type="protein sequence ID" value="CAC5357058.1"/>
    <property type="molecule type" value="Genomic_DNA"/>
</dbReference>
<keyword evidence="2" id="KW-1185">Reference proteome</keyword>
<gene>
    <name evidence="1" type="ORF">MCOR_923</name>
</gene>
<organism evidence="1 2">
    <name type="scientific">Mytilus coruscus</name>
    <name type="common">Sea mussel</name>
    <dbReference type="NCBI Taxonomy" id="42192"/>
    <lineage>
        <taxon>Eukaryota</taxon>
        <taxon>Metazoa</taxon>
        <taxon>Spiralia</taxon>
        <taxon>Lophotrochozoa</taxon>
        <taxon>Mollusca</taxon>
        <taxon>Bivalvia</taxon>
        <taxon>Autobranchia</taxon>
        <taxon>Pteriomorphia</taxon>
        <taxon>Mytilida</taxon>
        <taxon>Mytiloidea</taxon>
        <taxon>Mytilidae</taxon>
        <taxon>Mytilinae</taxon>
        <taxon>Mytilus</taxon>
    </lineage>
</organism>
<dbReference type="Proteomes" id="UP000507470">
    <property type="component" value="Unassembled WGS sequence"/>
</dbReference>
<reference evidence="1 2" key="1">
    <citation type="submission" date="2020-06" db="EMBL/GenBank/DDBJ databases">
        <authorList>
            <person name="Li R."/>
            <person name="Bekaert M."/>
        </authorList>
    </citation>
    <scope>NUCLEOTIDE SEQUENCE [LARGE SCALE GENOMIC DNA]</scope>
    <source>
        <strain evidence="2">wild</strain>
    </source>
</reference>
<accession>A0A6J7ZVH5</accession>
<sequence>MDRQFHERPATGCSRHRNILHDTSNSRCSKGNVFGPTLFLISINDIPDGITSPIILFANDCVINRHKESNEEHFLLQKDQSPLVQWSGTWHCLPKVKERAYQSLVWPKLRYNTYPELITETHDHTDRADTAKCCQICKEPVIQPREINQYNINGSEPKLEHTGTKSTISGMTIMDI</sequence>
<dbReference type="AlphaFoldDB" id="A0A6J7ZVH5"/>
<protein>
    <recommendedName>
        <fullName evidence="3">Reverse transcriptase domain-containing protein</fullName>
    </recommendedName>
</protein>
<name>A0A6J7ZVH5_MYTCO</name>
<evidence type="ECO:0000313" key="1">
    <source>
        <dbReference type="EMBL" id="CAC5357058.1"/>
    </source>
</evidence>
<proteinExistence type="predicted"/>
<evidence type="ECO:0008006" key="3">
    <source>
        <dbReference type="Google" id="ProtNLM"/>
    </source>
</evidence>